<dbReference type="SUPFAM" id="SSF82679">
    <property type="entry name" value="N-utilization substance G protein NusG, N-terminal domain"/>
    <property type="match status" value="1"/>
</dbReference>
<protein>
    <recommendedName>
        <fullName evidence="4">Transcription antitermination protein RfaH</fullName>
    </recommendedName>
</protein>
<evidence type="ECO:0000313" key="7">
    <source>
        <dbReference type="Proteomes" id="UP000094936"/>
    </source>
</evidence>
<accession>A0A1C3ERU0</accession>
<evidence type="ECO:0000313" key="6">
    <source>
        <dbReference type="EMBL" id="ODA35969.1"/>
    </source>
</evidence>
<comment type="subunit">
    <text evidence="4">Interacts with both the nontemplate DNA and the RNA polymerase (RNAP).</text>
</comment>
<dbReference type="InterPro" id="IPR043425">
    <property type="entry name" value="NusG-like"/>
</dbReference>
<dbReference type="HAMAP" id="MF_00951">
    <property type="entry name" value="RfaH"/>
    <property type="match status" value="1"/>
</dbReference>
<keyword evidence="7" id="KW-1185">Reference proteome</keyword>
<evidence type="ECO:0000256" key="2">
    <source>
        <dbReference type="ARBA" id="ARBA00023015"/>
    </source>
</evidence>
<keyword evidence="2 4" id="KW-0805">Transcription regulation</keyword>
<dbReference type="RefSeq" id="WP_068898975.1">
    <property type="nucleotide sequence ID" value="NZ_JBHUIF010000032.1"/>
</dbReference>
<dbReference type="GO" id="GO:0003677">
    <property type="term" value="F:DNA binding"/>
    <property type="evidence" value="ECO:0007669"/>
    <property type="project" value="UniProtKB-UniRule"/>
</dbReference>
<keyword evidence="4" id="KW-0238">DNA-binding</keyword>
<evidence type="ECO:0000256" key="3">
    <source>
        <dbReference type="ARBA" id="ARBA00023163"/>
    </source>
</evidence>
<comment type="similarity">
    <text evidence="4">Belongs to the RfaH family.</text>
</comment>
<dbReference type="InterPro" id="IPR036735">
    <property type="entry name" value="NGN_dom_sf"/>
</dbReference>
<keyword evidence="3 4" id="KW-0804">Transcription</keyword>
<dbReference type="Proteomes" id="UP000094936">
    <property type="component" value="Unassembled WGS sequence"/>
</dbReference>
<dbReference type="GO" id="GO:0006354">
    <property type="term" value="P:DNA-templated transcription elongation"/>
    <property type="evidence" value="ECO:0007669"/>
    <property type="project" value="InterPro"/>
</dbReference>
<organism evidence="6 7">
    <name type="scientific">Veronia pacifica</name>
    <dbReference type="NCBI Taxonomy" id="1080227"/>
    <lineage>
        <taxon>Bacteria</taxon>
        <taxon>Pseudomonadati</taxon>
        <taxon>Pseudomonadota</taxon>
        <taxon>Gammaproteobacteria</taxon>
        <taxon>Vibrionales</taxon>
        <taxon>Vibrionaceae</taxon>
        <taxon>Veronia</taxon>
    </lineage>
</organism>
<dbReference type="NCBIfam" id="NF006534">
    <property type="entry name" value="PRK09014.1"/>
    <property type="match status" value="1"/>
</dbReference>
<dbReference type="PANTHER" id="PTHR30265:SF7">
    <property type="entry name" value="TRANSCRIPTION ANTITERMINATION PROTEIN RFAH"/>
    <property type="match status" value="1"/>
</dbReference>
<name>A0A1C3ERU0_9GAMM</name>
<dbReference type="STRING" id="1080227.A8L45_01550"/>
<dbReference type="GO" id="GO:0001073">
    <property type="term" value="F:transcription antitermination factor activity, DNA binding"/>
    <property type="evidence" value="ECO:0007669"/>
    <property type="project" value="UniProtKB-UniRule"/>
</dbReference>
<evidence type="ECO:0000259" key="5">
    <source>
        <dbReference type="SMART" id="SM00738"/>
    </source>
</evidence>
<dbReference type="NCBIfam" id="TIGR01955">
    <property type="entry name" value="RfaH"/>
    <property type="match status" value="1"/>
</dbReference>
<dbReference type="Pfam" id="PF02357">
    <property type="entry name" value="NusG"/>
    <property type="match status" value="1"/>
</dbReference>
<feature type="domain" description="NusG-like N-terminal" evidence="5">
    <location>
        <begin position="1"/>
        <end position="100"/>
    </location>
</feature>
<sequence>MHNWYLLYCKRNEMQRAEVHLKRQGVDCYYPQVTVEKLKRGKPSSTLEPLFPNYLFISFDPEQISYTTIRSTRGVMQFVRNGSVPSVVDIEIVKSLMINEDSDESRAYFMQRFVEGDRVTLSNGPYSGIKAIFKEKDGDNRSILLLSMLNKKVTLSVENKEIIAI</sequence>
<reference evidence="6 7" key="1">
    <citation type="submission" date="2016-05" db="EMBL/GenBank/DDBJ databases">
        <title>Genomic Taxonomy of the Vibrionaceae.</title>
        <authorList>
            <person name="Gomez-Gil B."/>
            <person name="Enciso-Ibarra J."/>
        </authorList>
    </citation>
    <scope>NUCLEOTIDE SEQUENCE [LARGE SCALE GENOMIC DNA]</scope>
    <source>
        <strain evidence="6 7">CAIM 1920</strain>
    </source>
</reference>
<dbReference type="InterPro" id="IPR006645">
    <property type="entry name" value="NGN-like_dom"/>
</dbReference>
<dbReference type="GO" id="GO:0005829">
    <property type="term" value="C:cytosol"/>
    <property type="evidence" value="ECO:0007669"/>
    <property type="project" value="TreeGrafter"/>
</dbReference>
<evidence type="ECO:0000256" key="1">
    <source>
        <dbReference type="ARBA" id="ARBA00022814"/>
    </source>
</evidence>
<dbReference type="SMART" id="SM00738">
    <property type="entry name" value="NGN"/>
    <property type="match status" value="1"/>
</dbReference>
<dbReference type="AlphaFoldDB" id="A0A1C3ERU0"/>
<comment type="caution">
    <text evidence="6">The sequence shown here is derived from an EMBL/GenBank/DDBJ whole genome shotgun (WGS) entry which is preliminary data.</text>
</comment>
<dbReference type="InterPro" id="IPR010215">
    <property type="entry name" value="Transcription_antiterm_RfaH"/>
</dbReference>
<dbReference type="CDD" id="cd09892">
    <property type="entry name" value="NGN_SP_RfaH"/>
    <property type="match status" value="1"/>
</dbReference>
<dbReference type="OrthoDB" id="9790639at2"/>
<keyword evidence="1 4" id="KW-0889">Transcription antitermination</keyword>
<dbReference type="EMBL" id="LYBM01000002">
    <property type="protein sequence ID" value="ODA35969.1"/>
    <property type="molecule type" value="Genomic_DNA"/>
</dbReference>
<evidence type="ECO:0000256" key="4">
    <source>
        <dbReference type="HAMAP-Rule" id="MF_00951"/>
    </source>
</evidence>
<proteinExistence type="inferred from homology"/>
<gene>
    <name evidence="4" type="primary">rfaH</name>
    <name evidence="6" type="ORF">A8L45_01550</name>
</gene>
<dbReference type="PANTHER" id="PTHR30265">
    <property type="entry name" value="RHO-INTERACTING TRANSCRIPTION TERMINATION FACTOR NUSG"/>
    <property type="match status" value="1"/>
</dbReference>
<dbReference type="Gene3D" id="3.30.70.940">
    <property type="entry name" value="NusG, N-terminal domain"/>
    <property type="match status" value="1"/>
</dbReference>
<comment type="function">
    <text evidence="4">Enhances distal genes transcription elongation in a specialized subset of operons that encode extracytoplasmic components.</text>
</comment>